<organism evidence="3 4">
    <name type="scientific">Gaetbulibacter aquiaggeris</name>
    <dbReference type="NCBI Taxonomy" id="1735373"/>
    <lineage>
        <taxon>Bacteria</taxon>
        <taxon>Pseudomonadati</taxon>
        <taxon>Bacteroidota</taxon>
        <taxon>Flavobacteriia</taxon>
        <taxon>Flavobacteriales</taxon>
        <taxon>Flavobacteriaceae</taxon>
        <taxon>Gaetbulibacter</taxon>
    </lineage>
</organism>
<evidence type="ECO:0000313" key="4">
    <source>
        <dbReference type="Proteomes" id="UP001610104"/>
    </source>
</evidence>
<evidence type="ECO:0000259" key="2">
    <source>
        <dbReference type="Pfam" id="PF18962"/>
    </source>
</evidence>
<evidence type="ECO:0000313" key="3">
    <source>
        <dbReference type="EMBL" id="MFH6767298.1"/>
    </source>
</evidence>
<name>A0ABW7MKF3_9FLAO</name>
<keyword evidence="1" id="KW-0732">Signal</keyword>
<dbReference type="EMBL" id="JBAWKC010000001">
    <property type="protein sequence ID" value="MFH6767298.1"/>
    <property type="molecule type" value="Genomic_DNA"/>
</dbReference>
<dbReference type="InterPro" id="IPR026444">
    <property type="entry name" value="Secre_tail"/>
</dbReference>
<dbReference type="NCBIfam" id="TIGR04183">
    <property type="entry name" value="Por_Secre_tail"/>
    <property type="match status" value="1"/>
</dbReference>
<reference evidence="3 4" key="1">
    <citation type="submission" date="2024-02" db="EMBL/GenBank/DDBJ databases">
        <title>A Gaetbulibacter species isolated from tidal flats and genomic insights of their niches.</title>
        <authorList>
            <person name="Ye Y."/>
        </authorList>
    </citation>
    <scope>NUCLEOTIDE SEQUENCE [LARGE SCALE GENOMIC DNA]</scope>
    <source>
        <strain evidence="3 4">KEM-8</strain>
    </source>
</reference>
<proteinExistence type="predicted"/>
<dbReference type="RefSeq" id="WP_395436581.1">
    <property type="nucleotide sequence ID" value="NZ_JBAWKC010000001.1"/>
</dbReference>
<accession>A0ABW7MKF3</accession>
<comment type="caution">
    <text evidence="3">The sequence shown here is derived from an EMBL/GenBank/DDBJ whole genome shotgun (WGS) entry which is preliminary data.</text>
</comment>
<protein>
    <submittedName>
        <fullName evidence="3">T9SS type A sorting domain-containing protein</fullName>
    </submittedName>
</protein>
<sequence>MRTGLRFITFFLGLQFGFAQVTSVVEKYALDNTIVSQSSGVIYYNNKIITHNDGGGANALYEMDPTSSVVTRTVTISNASNVDWEDITQDDNYIYIGDIGNNYGNRKDLKIYKISKADYDASNSVSAETINFSYANQTNFIWNLDTTPWDAQSLISIDANNLLIISKNWDTYVAQAYLVPKTPGTFDLSALSSTLYDTSYPNDLINGGTYNPVTNKVVLIGYTWNTSTFDVLQPFIYECSGFTGNDVFSGNNNRYDISSSFPREQTEAIDFRDENTYYVTSEYYSETYMGFTASNDGKLIEITTSDSALALNDVDAEAISLYPNPTAEMVHINMPETAQVEVYNMQAQRLIHTNRDNVDLTAFRPGMYLFKITTADKRTLIKKVLKY</sequence>
<evidence type="ECO:0000256" key="1">
    <source>
        <dbReference type="ARBA" id="ARBA00022729"/>
    </source>
</evidence>
<dbReference type="Proteomes" id="UP001610104">
    <property type="component" value="Unassembled WGS sequence"/>
</dbReference>
<feature type="domain" description="Secretion system C-terminal sorting" evidence="2">
    <location>
        <begin position="321"/>
        <end position="384"/>
    </location>
</feature>
<dbReference type="Pfam" id="PF18962">
    <property type="entry name" value="Por_Secre_tail"/>
    <property type="match status" value="1"/>
</dbReference>
<keyword evidence="4" id="KW-1185">Reference proteome</keyword>
<gene>
    <name evidence="3" type="ORF">V8G56_01005</name>
</gene>